<dbReference type="Pfam" id="PF00664">
    <property type="entry name" value="ABC_membrane"/>
    <property type="match status" value="1"/>
</dbReference>
<keyword evidence="3" id="KW-0547">Nucleotide-binding</keyword>
<evidence type="ECO:0000259" key="9">
    <source>
        <dbReference type="PROSITE" id="PS50929"/>
    </source>
</evidence>
<feature type="transmembrane region" description="Helical" evidence="7">
    <location>
        <begin position="23"/>
        <end position="45"/>
    </location>
</feature>
<dbReference type="InterPro" id="IPR011527">
    <property type="entry name" value="ABC1_TM_dom"/>
</dbReference>
<reference evidence="10" key="1">
    <citation type="submission" date="2019-02" db="EMBL/GenBank/DDBJ databases">
        <authorList>
            <person name="Gruber-Vodicka R. H."/>
            <person name="Seah K. B. B."/>
        </authorList>
    </citation>
    <scope>NUCLEOTIDE SEQUENCE</scope>
    <source>
        <strain evidence="10">BECK_DK161</strain>
    </source>
</reference>
<dbReference type="SMART" id="SM00382">
    <property type="entry name" value="AAA"/>
    <property type="match status" value="1"/>
</dbReference>
<organism evidence="10">
    <name type="scientific">Candidatus Kentrum sp. DK</name>
    <dbReference type="NCBI Taxonomy" id="2126562"/>
    <lineage>
        <taxon>Bacteria</taxon>
        <taxon>Pseudomonadati</taxon>
        <taxon>Pseudomonadota</taxon>
        <taxon>Gammaproteobacteria</taxon>
        <taxon>Candidatus Kentrum</taxon>
    </lineage>
</organism>
<dbReference type="Pfam" id="PF00005">
    <property type="entry name" value="ABC_tran"/>
    <property type="match status" value="1"/>
</dbReference>
<dbReference type="FunFam" id="3.40.50.300:FF:000218">
    <property type="entry name" value="Multidrug ABC transporter ATP-binding protein"/>
    <property type="match status" value="1"/>
</dbReference>
<sequence>MQQPEYSDKEILRRLYDYTKPYISYWTMAIICMVIVSGLTSLQAYLIKPILDEIFIEKNEVYFAYLPWAIFVIFLLKGICQFFYEYYLNRIGQSMVRDLRQEIFEQIIRQSLSFFHRHATGELMSRIFTDVALIQEAISTAAVGLIKNVLQIVGLVGMIFYLDWRLALFCSGFLAISFLPMVIFGRIQRRLTTRLQRNMGRLSTATHESLTGNLIIQAFNAERFEIGRFSDVLKDVFRNTIAGVKAKSLSSSTVELISGIGIIAIIVYGGGRVMAGESSTGTFFAFLTALLMTYQPIKGLTQINNAMQQGIAAANRVFWMRDHQPEIQNKPHAEILPAFTREIRFDNVRFQYPGGRRTVLQDVTLTIRKGQTVALVGHSGSGKTTLANLLPRFIEAEAGGITIDGMDIRAVTLSSLREQIAVVTQDTVLFNGTVRNNIAYGQPDSPPEKIIDAARRANALAFIEALPDGFDTAIGQSGVRLSGGQRQRLAVARAFMKGAPILILDEATSSLDTVSERAVQDAIDHLMEGRTVLIIAHRLTTIERADVIVVLSEGRIVETGTHAQLLAREDSEYRQLYKLQHTLSDD</sequence>
<feature type="transmembrane region" description="Helical" evidence="7">
    <location>
        <begin position="166"/>
        <end position="187"/>
    </location>
</feature>
<dbReference type="PROSITE" id="PS50893">
    <property type="entry name" value="ABC_TRANSPORTER_2"/>
    <property type="match status" value="1"/>
</dbReference>
<accession>A0A450SVR0</accession>
<gene>
    <name evidence="10" type="ORF">BECKDK2373C_GA0170839_10636</name>
</gene>
<feature type="domain" description="ABC transmembrane type-1" evidence="9">
    <location>
        <begin position="29"/>
        <end position="309"/>
    </location>
</feature>
<feature type="domain" description="ABC transporter" evidence="8">
    <location>
        <begin position="343"/>
        <end position="578"/>
    </location>
</feature>
<evidence type="ECO:0000256" key="5">
    <source>
        <dbReference type="ARBA" id="ARBA00022989"/>
    </source>
</evidence>
<protein>
    <submittedName>
        <fullName evidence="10">ATP-binding cassette, subfamily B, MsbA</fullName>
    </submittedName>
</protein>
<dbReference type="GO" id="GO:0005524">
    <property type="term" value="F:ATP binding"/>
    <property type="evidence" value="ECO:0007669"/>
    <property type="project" value="UniProtKB-KW"/>
</dbReference>
<feature type="transmembrane region" description="Helical" evidence="7">
    <location>
        <begin position="256"/>
        <end position="275"/>
    </location>
</feature>
<proteinExistence type="predicted"/>
<dbReference type="InterPro" id="IPR027417">
    <property type="entry name" value="P-loop_NTPase"/>
</dbReference>
<evidence type="ECO:0000256" key="7">
    <source>
        <dbReference type="SAM" id="Phobius"/>
    </source>
</evidence>
<evidence type="ECO:0000256" key="6">
    <source>
        <dbReference type="ARBA" id="ARBA00023136"/>
    </source>
</evidence>
<feature type="transmembrane region" description="Helical" evidence="7">
    <location>
        <begin position="65"/>
        <end position="87"/>
    </location>
</feature>
<dbReference type="Gene3D" id="3.40.50.300">
    <property type="entry name" value="P-loop containing nucleotide triphosphate hydrolases"/>
    <property type="match status" value="1"/>
</dbReference>
<dbReference type="PANTHER" id="PTHR43394:SF1">
    <property type="entry name" value="ATP-BINDING CASSETTE SUB-FAMILY B MEMBER 10, MITOCHONDRIAL"/>
    <property type="match status" value="1"/>
</dbReference>
<dbReference type="SUPFAM" id="SSF90123">
    <property type="entry name" value="ABC transporter transmembrane region"/>
    <property type="match status" value="1"/>
</dbReference>
<evidence type="ECO:0000313" key="10">
    <source>
        <dbReference type="EMBL" id="VFJ58058.1"/>
    </source>
</evidence>
<dbReference type="PROSITE" id="PS00211">
    <property type="entry name" value="ABC_TRANSPORTER_1"/>
    <property type="match status" value="1"/>
</dbReference>
<dbReference type="AlphaFoldDB" id="A0A450SVR0"/>
<keyword evidence="4 10" id="KW-0067">ATP-binding</keyword>
<dbReference type="GO" id="GO:0015421">
    <property type="term" value="F:ABC-type oligopeptide transporter activity"/>
    <property type="evidence" value="ECO:0007669"/>
    <property type="project" value="TreeGrafter"/>
</dbReference>
<dbReference type="PANTHER" id="PTHR43394">
    <property type="entry name" value="ATP-DEPENDENT PERMEASE MDL1, MITOCHONDRIAL"/>
    <property type="match status" value="1"/>
</dbReference>
<dbReference type="Gene3D" id="1.20.1560.10">
    <property type="entry name" value="ABC transporter type 1, transmembrane domain"/>
    <property type="match status" value="1"/>
</dbReference>
<dbReference type="InterPro" id="IPR039421">
    <property type="entry name" value="Type_1_exporter"/>
</dbReference>
<dbReference type="InterPro" id="IPR017871">
    <property type="entry name" value="ABC_transporter-like_CS"/>
</dbReference>
<dbReference type="GO" id="GO:0005886">
    <property type="term" value="C:plasma membrane"/>
    <property type="evidence" value="ECO:0007669"/>
    <property type="project" value="UniProtKB-SubCell"/>
</dbReference>
<evidence type="ECO:0000256" key="4">
    <source>
        <dbReference type="ARBA" id="ARBA00022840"/>
    </source>
</evidence>
<dbReference type="EMBL" id="CAADEY010000063">
    <property type="protein sequence ID" value="VFJ58058.1"/>
    <property type="molecule type" value="Genomic_DNA"/>
</dbReference>
<dbReference type="SUPFAM" id="SSF52540">
    <property type="entry name" value="P-loop containing nucleoside triphosphate hydrolases"/>
    <property type="match status" value="1"/>
</dbReference>
<keyword evidence="6 7" id="KW-0472">Membrane</keyword>
<dbReference type="CDD" id="cd18552">
    <property type="entry name" value="ABC_6TM_MsbA_like"/>
    <property type="match status" value="1"/>
</dbReference>
<evidence type="ECO:0000256" key="1">
    <source>
        <dbReference type="ARBA" id="ARBA00004651"/>
    </source>
</evidence>
<comment type="subcellular location">
    <subcellularLocation>
        <location evidence="1">Cell membrane</location>
        <topology evidence="1">Multi-pass membrane protein</topology>
    </subcellularLocation>
</comment>
<keyword evidence="5 7" id="KW-1133">Transmembrane helix</keyword>
<dbReference type="InterPro" id="IPR003439">
    <property type="entry name" value="ABC_transporter-like_ATP-bd"/>
</dbReference>
<evidence type="ECO:0000259" key="8">
    <source>
        <dbReference type="PROSITE" id="PS50893"/>
    </source>
</evidence>
<dbReference type="PROSITE" id="PS50929">
    <property type="entry name" value="ABC_TM1F"/>
    <property type="match status" value="1"/>
</dbReference>
<evidence type="ECO:0000256" key="2">
    <source>
        <dbReference type="ARBA" id="ARBA00022692"/>
    </source>
</evidence>
<dbReference type="GO" id="GO:0016887">
    <property type="term" value="F:ATP hydrolysis activity"/>
    <property type="evidence" value="ECO:0007669"/>
    <property type="project" value="InterPro"/>
</dbReference>
<keyword evidence="2 7" id="KW-0812">Transmembrane</keyword>
<name>A0A450SVR0_9GAMM</name>
<evidence type="ECO:0000256" key="3">
    <source>
        <dbReference type="ARBA" id="ARBA00022741"/>
    </source>
</evidence>
<dbReference type="InterPro" id="IPR036640">
    <property type="entry name" value="ABC1_TM_sf"/>
</dbReference>
<dbReference type="InterPro" id="IPR003593">
    <property type="entry name" value="AAA+_ATPase"/>
</dbReference>